<proteinExistence type="predicted"/>
<dbReference type="SUPFAM" id="SSF48498">
    <property type="entry name" value="Tetracyclin repressor-like, C-terminal domain"/>
    <property type="match status" value="1"/>
</dbReference>
<dbReference type="PROSITE" id="PS50977">
    <property type="entry name" value="HTH_TETR_2"/>
    <property type="match status" value="1"/>
</dbReference>
<accession>A0A222FNC3</accession>
<evidence type="ECO:0000259" key="5">
    <source>
        <dbReference type="PROSITE" id="PS50977"/>
    </source>
</evidence>
<dbReference type="KEGG" id="bsan:CHH28_16885"/>
<protein>
    <recommendedName>
        <fullName evidence="5">HTH tetR-type domain-containing protein</fullName>
    </recommendedName>
</protein>
<gene>
    <name evidence="6" type="ORF">CHH28_16885</name>
</gene>
<feature type="DNA-binding region" description="H-T-H motif" evidence="4">
    <location>
        <begin position="35"/>
        <end position="54"/>
    </location>
</feature>
<dbReference type="OrthoDB" id="8535430at2"/>
<dbReference type="Proteomes" id="UP000202440">
    <property type="component" value="Chromosome"/>
</dbReference>
<keyword evidence="7" id="KW-1185">Reference proteome</keyword>
<dbReference type="InterPro" id="IPR009057">
    <property type="entry name" value="Homeodomain-like_sf"/>
</dbReference>
<organism evidence="6 7">
    <name type="scientific">Bacterioplanes sanyensis</name>
    <dbReference type="NCBI Taxonomy" id="1249553"/>
    <lineage>
        <taxon>Bacteria</taxon>
        <taxon>Pseudomonadati</taxon>
        <taxon>Pseudomonadota</taxon>
        <taxon>Gammaproteobacteria</taxon>
        <taxon>Oceanospirillales</taxon>
        <taxon>Oceanospirillaceae</taxon>
        <taxon>Bacterioplanes</taxon>
    </lineage>
</organism>
<dbReference type="PRINTS" id="PR00455">
    <property type="entry name" value="HTHTETR"/>
</dbReference>
<evidence type="ECO:0000256" key="2">
    <source>
        <dbReference type="ARBA" id="ARBA00023125"/>
    </source>
</evidence>
<dbReference type="GO" id="GO:0003700">
    <property type="term" value="F:DNA-binding transcription factor activity"/>
    <property type="evidence" value="ECO:0007669"/>
    <property type="project" value="TreeGrafter"/>
</dbReference>
<dbReference type="AlphaFoldDB" id="A0A222FNC3"/>
<dbReference type="Gene3D" id="1.10.357.10">
    <property type="entry name" value="Tetracycline Repressor, domain 2"/>
    <property type="match status" value="1"/>
</dbReference>
<dbReference type="Pfam" id="PF00440">
    <property type="entry name" value="TetR_N"/>
    <property type="match status" value="1"/>
</dbReference>
<dbReference type="EMBL" id="CP022530">
    <property type="protein sequence ID" value="ASP40249.1"/>
    <property type="molecule type" value="Genomic_DNA"/>
</dbReference>
<keyword evidence="3" id="KW-0804">Transcription</keyword>
<reference evidence="6 7" key="1">
    <citation type="submission" date="2017-07" db="EMBL/GenBank/DDBJ databases">
        <title>Annotated genome sequence of Bacterioplanes sanyensis isolated from Red Sea.</title>
        <authorList>
            <person name="Rehman Z.U."/>
        </authorList>
    </citation>
    <scope>NUCLEOTIDE SEQUENCE [LARGE SCALE GENOMIC DNA]</scope>
    <source>
        <strain evidence="6 7">NV9</strain>
    </source>
</reference>
<keyword evidence="1" id="KW-0805">Transcription regulation</keyword>
<keyword evidence="2 4" id="KW-0238">DNA-binding</keyword>
<sequence length="220" mass="25321">MPKKPFTQDEINAQCERIMDSASRVMADVGFHHLSMRKLAAQLGMTASNIYNYFPNKEALFLHTRRRGYDLMFRAIQQQMAEAKTPTQALYAFTGQWIEFAQRYPGYYQLMFQPPQLSATESQLADQQLQAQVQCQVDEWQRHILSLLQDAIPGFTRQAQVQQKRLALFFVSSVHGLVDTYRYQAFGDLLAGVELIPHDVIFQHISWLLTLVESQTTAKA</sequence>
<dbReference type="PANTHER" id="PTHR30055">
    <property type="entry name" value="HTH-TYPE TRANSCRIPTIONAL REGULATOR RUTR"/>
    <property type="match status" value="1"/>
</dbReference>
<name>A0A222FNC3_9GAMM</name>
<dbReference type="InterPro" id="IPR050109">
    <property type="entry name" value="HTH-type_TetR-like_transc_reg"/>
</dbReference>
<dbReference type="GO" id="GO:0000976">
    <property type="term" value="F:transcription cis-regulatory region binding"/>
    <property type="evidence" value="ECO:0007669"/>
    <property type="project" value="TreeGrafter"/>
</dbReference>
<evidence type="ECO:0000313" key="6">
    <source>
        <dbReference type="EMBL" id="ASP40249.1"/>
    </source>
</evidence>
<evidence type="ECO:0000256" key="1">
    <source>
        <dbReference type="ARBA" id="ARBA00023015"/>
    </source>
</evidence>
<dbReference type="Gene3D" id="1.10.10.60">
    <property type="entry name" value="Homeodomain-like"/>
    <property type="match status" value="1"/>
</dbReference>
<evidence type="ECO:0000313" key="7">
    <source>
        <dbReference type="Proteomes" id="UP000202440"/>
    </source>
</evidence>
<dbReference type="InterPro" id="IPR036271">
    <property type="entry name" value="Tet_transcr_reg_TetR-rel_C_sf"/>
</dbReference>
<evidence type="ECO:0000256" key="3">
    <source>
        <dbReference type="ARBA" id="ARBA00023163"/>
    </source>
</evidence>
<dbReference type="InterPro" id="IPR001647">
    <property type="entry name" value="HTH_TetR"/>
</dbReference>
<dbReference type="PANTHER" id="PTHR30055:SF234">
    <property type="entry name" value="HTH-TYPE TRANSCRIPTIONAL REGULATOR BETI"/>
    <property type="match status" value="1"/>
</dbReference>
<evidence type="ECO:0000256" key="4">
    <source>
        <dbReference type="PROSITE-ProRule" id="PRU00335"/>
    </source>
</evidence>
<dbReference type="RefSeq" id="WP_094061418.1">
    <property type="nucleotide sequence ID" value="NZ_CP022530.1"/>
</dbReference>
<dbReference type="SUPFAM" id="SSF46689">
    <property type="entry name" value="Homeodomain-like"/>
    <property type="match status" value="1"/>
</dbReference>
<feature type="domain" description="HTH tetR-type" evidence="5">
    <location>
        <begin position="12"/>
        <end position="72"/>
    </location>
</feature>